<dbReference type="EMBL" id="CAJNNV010016738">
    <property type="protein sequence ID" value="CAE8604645.1"/>
    <property type="molecule type" value="Genomic_DNA"/>
</dbReference>
<feature type="region of interest" description="Disordered" evidence="1">
    <location>
        <begin position="27"/>
        <end position="61"/>
    </location>
</feature>
<name>A0A813F3D7_POLGL</name>
<evidence type="ECO:0000256" key="1">
    <source>
        <dbReference type="SAM" id="MobiDB-lite"/>
    </source>
</evidence>
<accession>A0A813F3D7</accession>
<protein>
    <submittedName>
        <fullName evidence="2">Uncharacterized protein</fullName>
    </submittedName>
</protein>
<feature type="compositionally biased region" description="Polar residues" evidence="1">
    <location>
        <begin position="50"/>
        <end position="61"/>
    </location>
</feature>
<feature type="non-terminal residue" evidence="2">
    <location>
        <position position="1"/>
    </location>
</feature>
<dbReference type="AlphaFoldDB" id="A0A813F3D7"/>
<evidence type="ECO:0000313" key="3">
    <source>
        <dbReference type="Proteomes" id="UP000654075"/>
    </source>
</evidence>
<keyword evidence="3" id="KW-1185">Reference proteome</keyword>
<dbReference type="Proteomes" id="UP000654075">
    <property type="component" value="Unassembled WGS sequence"/>
</dbReference>
<proteinExistence type="predicted"/>
<comment type="caution">
    <text evidence="2">The sequence shown here is derived from an EMBL/GenBank/DDBJ whole genome shotgun (WGS) entry which is preliminary data.</text>
</comment>
<evidence type="ECO:0000313" key="2">
    <source>
        <dbReference type="EMBL" id="CAE8604645.1"/>
    </source>
</evidence>
<gene>
    <name evidence="2" type="ORF">PGLA1383_LOCUS22794</name>
</gene>
<organism evidence="2 3">
    <name type="scientific">Polarella glacialis</name>
    <name type="common">Dinoflagellate</name>
    <dbReference type="NCBI Taxonomy" id="89957"/>
    <lineage>
        <taxon>Eukaryota</taxon>
        <taxon>Sar</taxon>
        <taxon>Alveolata</taxon>
        <taxon>Dinophyceae</taxon>
        <taxon>Suessiales</taxon>
        <taxon>Suessiaceae</taxon>
        <taxon>Polarella</taxon>
    </lineage>
</organism>
<reference evidence="2" key="1">
    <citation type="submission" date="2021-02" db="EMBL/GenBank/DDBJ databases">
        <authorList>
            <person name="Dougan E. K."/>
            <person name="Rhodes N."/>
            <person name="Thang M."/>
            <person name="Chan C."/>
        </authorList>
    </citation>
    <scope>NUCLEOTIDE SEQUENCE</scope>
</reference>
<sequence>AVSTQPPDSAATVPTSAFAAFTTRRPSDGAAAADGFNQSNCSGRTRKRTATSLGPATSPAS</sequence>
<feature type="non-terminal residue" evidence="2">
    <location>
        <position position="61"/>
    </location>
</feature>